<keyword evidence="5 6" id="KW-0067">ATP-binding</keyword>
<comment type="cofactor">
    <cofactor evidence="1">
        <name>Mn(2+)</name>
        <dbReference type="ChEBI" id="CHEBI:29035"/>
    </cofactor>
</comment>
<name>A0A9J6ZC24_9BACL</name>
<gene>
    <name evidence="8" type="ORF">NAG76_17405</name>
</gene>
<evidence type="ECO:0000256" key="6">
    <source>
        <dbReference type="PROSITE-ProRule" id="PRU00409"/>
    </source>
</evidence>
<feature type="domain" description="ATP-grasp" evidence="7">
    <location>
        <begin position="8"/>
        <end position="92"/>
    </location>
</feature>
<dbReference type="GO" id="GO:0016874">
    <property type="term" value="F:ligase activity"/>
    <property type="evidence" value="ECO:0007669"/>
    <property type="project" value="UniProtKB-KW"/>
</dbReference>
<dbReference type="Gene3D" id="3.30.1490.20">
    <property type="entry name" value="ATP-grasp fold, A domain"/>
    <property type="match status" value="1"/>
</dbReference>
<proteinExistence type="predicted"/>
<dbReference type="InterPro" id="IPR013815">
    <property type="entry name" value="ATP_grasp_subdomain_1"/>
</dbReference>
<dbReference type="InterPro" id="IPR011761">
    <property type="entry name" value="ATP-grasp"/>
</dbReference>
<reference evidence="8" key="1">
    <citation type="submission" date="2022-05" db="EMBL/GenBank/DDBJ databases">
        <title>Novel bacterial taxa in a minimal lignocellulolytic consortium and its capacity to transform plastics disclosed by genome-resolved metagenomics.</title>
        <authorList>
            <person name="Rodriguez C.A.D."/>
            <person name="Diaz-Garcia L."/>
            <person name="Herrera K."/>
            <person name="Tarazona N.A."/>
            <person name="Sproer C."/>
            <person name="Overmann J."/>
            <person name="Jimenez D.J."/>
        </authorList>
    </citation>
    <scope>NUCLEOTIDE SEQUENCE</scope>
    <source>
        <strain evidence="8">MAG5</strain>
    </source>
</reference>
<sequence>MENKIVTKVVLKDHGIRVTTGEAFPNLEEAMLAYELYQDKAIVIKPKSTNFGLGITIFNRTFSREDYQKAFEMAFRHDQTVLLEEFMTGKEYRFLVMGEEVVGVLHRVPANIVGDGIHTIE</sequence>
<dbReference type="Pfam" id="PF01071">
    <property type="entry name" value="GARS_A"/>
    <property type="match status" value="1"/>
</dbReference>
<accession>A0A9J6ZC24</accession>
<dbReference type="GO" id="GO:0005524">
    <property type="term" value="F:ATP binding"/>
    <property type="evidence" value="ECO:0007669"/>
    <property type="project" value="UniProtKB-UniRule"/>
</dbReference>
<evidence type="ECO:0000256" key="3">
    <source>
        <dbReference type="ARBA" id="ARBA00022598"/>
    </source>
</evidence>
<dbReference type="SUPFAM" id="SSF56059">
    <property type="entry name" value="Glutathione synthetase ATP-binding domain-like"/>
    <property type="match status" value="1"/>
</dbReference>
<evidence type="ECO:0000259" key="7">
    <source>
        <dbReference type="PROSITE" id="PS50975"/>
    </source>
</evidence>
<dbReference type="Gene3D" id="3.30.470.20">
    <property type="entry name" value="ATP-grasp fold, B domain"/>
    <property type="match status" value="1"/>
</dbReference>
<evidence type="ECO:0000256" key="2">
    <source>
        <dbReference type="ARBA" id="ARBA00001946"/>
    </source>
</evidence>
<evidence type="ECO:0000313" key="9">
    <source>
        <dbReference type="Proteomes" id="UP001056756"/>
    </source>
</evidence>
<dbReference type="GO" id="GO:0046872">
    <property type="term" value="F:metal ion binding"/>
    <property type="evidence" value="ECO:0007669"/>
    <property type="project" value="InterPro"/>
</dbReference>
<evidence type="ECO:0000256" key="1">
    <source>
        <dbReference type="ARBA" id="ARBA00001936"/>
    </source>
</evidence>
<comment type="cofactor">
    <cofactor evidence="2">
        <name>Mg(2+)</name>
        <dbReference type="ChEBI" id="CHEBI:18420"/>
    </cofactor>
</comment>
<organism evidence="8 9">
    <name type="scientific">Candidatus Pristimantibacillus lignocellulolyticus</name>
    <dbReference type="NCBI Taxonomy" id="2994561"/>
    <lineage>
        <taxon>Bacteria</taxon>
        <taxon>Bacillati</taxon>
        <taxon>Bacillota</taxon>
        <taxon>Bacilli</taxon>
        <taxon>Bacillales</taxon>
        <taxon>Paenibacillaceae</taxon>
        <taxon>Candidatus Pristimantibacillus</taxon>
    </lineage>
</organism>
<dbReference type="PROSITE" id="PS50975">
    <property type="entry name" value="ATP_GRASP"/>
    <property type="match status" value="1"/>
</dbReference>
<dbReference type="Proteomes" id="UP001056756">
    <property type="component" value="Chromosome"/>
</dbReference>
<dbReference type="AlphaFoldDB" id="A0A9J6ZC24"/>
<protein>
    <recommendedName>
        <fullName evidence="7">ATP-grasp domain-containing protein</fullName>
    </recommendedName>
</protein>
<evidence type="ECO:0000256" key="4">
    <source>
        <dbReference type="ARBA" id="ARBA00022741"/>
    </source>
</evidence>
<keyword evidence="3" id="KW-0436">Ligase</keyword>
<dbReference type="KEGG" id="plig:NAG76_17405"/>
<evidence type="ECO:0000256" key="5">
    <source>
        <dbReference type="ARBA" id="ARBA00022840"/>
    </source>
</evidence>
<dbReference type="InterPro" id="IPR020561">
    <property type="entry name" value="PRibGlycinamid_synth_ATP-grasp"/>
</dbReference>
<keyword evidence="4 6" id="KW-0547">Nucleotide-binding</keyword>
<evidence type="ECO:0000313" key="8">
    <source>
        <dbReference type="EMBL" id="URN93591.1"/>
    </source>
</evidence>
<dbReference type="EMBL" id="CP097899">
    <property type="protein sequence ID" value="URN93591.1"/>
    <property type="molecule type" value="Genomic_DNA"/>
</dbReference>